<sequence>MAALRDRFGPSPPVGEPTTMPDPSLWVTAIGPNPARVFALVHQAINRPAAETLATMRSVPFQLARGWPQSFEGLRAAFADAGATVEVRYS</sequence>
<gene>
    <name evidence="2" type="ORF">PZE19_22995</name>
</gene>
<dbReference type="RefSeq" id="WP_277862942.1">
    <property type="nucleotide sequence ID" value="NZ_JARRAG010000002.1"/>
</dbReference>
<evidence type="ECO:0000313" key="3">
    <source>
        <dbReference type="Proteomes" id="UP001216907"/>
    </source>
</evidence>
<reference evidence="2 3" key="1">
    <citation type="submission" date="2023-03" db="EMBL/GenBank/DDBJ databases">
        <title>Paludisphaera mucosa sp. nov. a novel planctomycete from northern fen.</title>
        <authorList>
            <person name="Ivanova A."/>
        </authorList>
    </citation>
    <scope>NUCLEOTIDE SEQUENCE [LARGE SCALE GENOMIC DNA]</scope>
    <source>
        <strain evidence="2 3">Pla2</strain>
    </source>
</reference>
<accession>A0ABT6FGL7</accession>
<proteinExistence type="predicted"/>
<evidence type="ECO:0000313" key="2">
    <source>
        <dbReference type="EMBL" id="MDG3006649.1"/>
    </source>
</evidence>
<evidence type="ECO:0008006" key="4">
    <source>
        <dbReference type="Google" id="ProtNLM"/>
    </source>
</evidence>
<name>A0ABT6FGL7_9BACT</name>
<organism evidence="2 3">
    <name type="scientific">Paludisphaera mucosa</name>
    <dbReference type="NCBI Taxonomy" id="3030827"/>
    <lineage>
        <taxon>Bacteria</taxon>
        <taxon>Pseudomonadati</taxon>
        <taxon>Planctomycetota</taxon>
        <taxon>Planctomycetia</taxon>
        <taxon>Isosphaerales</taxon>
        <taxon>Isosphaeraceae</taxon>
        <taxon>Paludisphaera</taxon>
    </lineage>
</organism>
<dbReference type="EMBL" id="JARRAG010000002">
    <property type="protein sequence ID" value="MDG3006649.1"/>
    <property type="molecule type" value="Genomic_DNA"/>
</dbReference>
<dbReference type="Proteomes" id="UP001216907">
    <property type="component" value="Unassembled WGS sequence"/>
</dbReference>
<protein>
    <recommendedName>
        <fullName evidence="4">Ribosomal protein L7/L12 C-terminal domain-containing protein</fullName>
    </recommendedName>
</protein>
<keyword evidence="3" id="KW-1185">Reference proteome</keyword>
<evidence type="ECO:0000256" key="1">
    <source>
        <dbReference type="SAM" id="MobiDB-lite"/>
    </source>
</evidence>
<feature type="region of interest" description="Disordered" evidence="1">
    <location>
        <begin position="1"/>
        <end position="26"/>
    </location>
</feature>
<comment type="caution">
    <text evidence="2">The sequence shown here is derived from an EMBL/GenBank/DDBJ whole genome shotgun (WGS) entry which is preliminary data.</text>
</comment>